<name>A0ABV7H3P7_9BURK</name>
<dbReference type="EC" id="1.18.1.2" evidence="2"/>
<dbReference type="SUPFAM" id="SSF52343">
    <property type="entry name" value="Ferredoxin reductase-like, C-terminal NADP-linked domain"/>
    <property type="match status" value="1"/>
</dbReference>
<feature type="domain" description="FAD-binding FR-type" evidence="5">
    <location>
        <begin position="5"/>
        <end position="107"/>
    </location>
</feature>
<dbReference type="EMBL" id="JBHRTI010000003">
    <property type="protein sequence ID" value="MFC3147203.1"/>
    <property type="molecule type" value="Genomic_DNA"/>
</dbReference>
<evidence type="ECO:0000313" key="6">
    <source>
        <dbReference type="EMBL" id="MFC3147203.1"/>
    </source>
</evidence>
<dbReference type="Pfam" id="PF00175">
    <property type="entry name" value="NAD_binding_1"/>
    <property type="match status" value="1"/>
</dbReference>
<comment type="similarity">
    <text evidence="1">Belongs to the ferredoxin--NADP reductase type 1 family.</text>
</comment>
<evidence type="ECO:0000256" key="4">
    <source>
        <dbReference type="ARBA" id="ARBA00047776"/>
    </source>
</evidence>
<proteinExistence type="inferred from homology"/>
<dbReference type="InterPro" id="IPR051930">
    <property type="entry name" value="FNR_type-1"/>
</dbReference>
<evidence type="ECO:0000256" key="3">
    <source>
        <dbReference type="ARBA" id="ARBA00022741"/>
    </source>
</evidence>
<comment type="caution">
    <text evidence="6">The sequence shown here is derived from an EMBL/GenBank/DDBJ whole genome shotgun (WGS) entry which is preliminary data.</text>
</comment>
<sequence>MSSPEKHTTERITWIKPWTPHLFSFRCTRSPGYRFTAGQWARLGVLKDGADKPVWRAYSMVSAPHDEFLEFYSIVVPGGEFTSELARLQVGDSLLVDKTNFGFLTTDRFEGGSDLWLLSTGTGIAPFISILHDPAVWERFARIVLVHSVREAAELAYQDTIEALKTHEFFGEFAQKLTYVRTVTREAVPGCLAGRITSLIPSGELEAAAGLKFSTEASRVMICGNPQMVEDTREVLGQLGLKTSRRGAPGQLALENYW</sequence>
<dbReference type="PANTHER" id="PTHR47878:SF2">
    <property type="entry name" value="OXIDOREDUCTASE FAD_NAD(P)-BINDING DOMAIN PROTEIN"/>
    <property type="match status" value="1"/>
</dbReference>
<organism evidence="6 7">
    <name type="scientific">Piscinibacterium candidicorallinum</name>
    <dbReference type="NCBI Taxonomy" id="1793872"/>
    <lineage>
        <taxon>Bacteria</taxon>
        <taxon>Pseudomonadati</taxon>
        <taxon>Pseudomonadota</taxon>
        <taxon>Betaproteobacteria</taxon>
        <taxon>Burkholderiales</taxon>
        <taxon>Piscinibacterium</taxon>
    </lineage>
</organism>
<dbReference type="InterPro" id="IPR039261">
    <property type="entry name" value="FNR_nucleotide-bd"/>
</dbReference>
<keyword evidence="3" id="KW-0547">Nucleotide-binding</keyword>
<dbReference type="InterPro" id="IPR001433">
    <property type="entry name" value="OxRdtase_FAD/NAD-bd"/>
</dbReference>
<dbReference type="Gene3D" id="2.40.30.10">
    <property type="entry name" value="Translation factors"/>
    <property type="match status" value="1"/>
</dbReference>
<dbReference type="InterPro" id="IPR017927">
    <property type="entry name" value="FAD-bd_FR_type"/>
</dbReference>
<dbReference type="Proteomes" id="UP001595556">
    <property type="component" value="Unassembled WGS sequence"/>
</dbReference>
<dbReference type="RefSeq" id="WP_377302019.1">
    <property type="nucleotide sequence ID" value="NZ_CP180191.1"/>
</dbReference>
<dbReference type="PANTHER" id="PTHR47878">
    <property type="entry name" value="OXIDOREDUCTASE FAD/NAD(P)-BINDING DOMAIN PROTEIN"/>
    <property type="match status" value="1"/>
</dbReference>
<protein>
    <recommendedName>
        <fullName evidence="2">ferredoxin--NADP(+) reductase</fullName>
        <ecNumber evidence="2">1.18.1.2</ecNumber>
    </recommendedName>
</protein>
<dbReference type="GO" id="GO:0004324">
    <property type="term" value="F:ferredoxin-NADP+ reductase activity"/>
    <property type="evidence" value="ECO:0007669"/>
    <property type="project" value="UniProtKB-EC"/>
</dbReference>
<keyword evidence="6" id="KW-0560">Oxidoreductase</keyword>
<accession>A0ABV7H3P7</accession>
<evidence type="ECO:0000313" key="7">
    <source>
        <dbReference type="Proteomes" id="UP001595556"/>
    </source>
</evidence>
<dbReference type="Gene3D" id="3.40.50.80">
    <property type="entry name" value="Nucleotide-binding domain of ferredoxin-NADP reductase (FNR) module"/>
    <property type="match status" value="1"/>
</dbReference>
<dbReference type="PROSITE" id="PS51384">
    <property type="entry name" value="FAD_FR"/>
    <property type="match status" value="1"/>
</dbReference>
<gene>
    <name evidence="6" type="ORF">ACFOEN_06055</name>
</gene>
<dbReference type="CDD" id="cd06195">
    <property type="entry name" value="FNR1"/>
    <property type="match status" value="1"/>
</dbReference>
<dbReference type="InterPro" id="IPR017938">
    <property type="entry name" value="Riboflavin_synthase-like_b-brl"/>
</dbReference>
<evidence type="ECO:0000259" key="5">
    <source>
        <dbReference type="PROSITE" id="PS51384"/>
    </source>
</evidence>
<dbReference type="SUPFAM" id="SSF63380">
    <property type="entry name" value="Riboflavin synthase domain-like"/>
    <property type="match status" value="1"/>
</dbReference>
<reference evidence="7" key="1">
    <citation type="journal article" date="2019" name="Int. J. Syst. Evol. Microbiol.">
        <title>The Global Catalogue of Microorganisms (GCM) 10K type strain sequencing project: providing services to taxonomists for standard genome sequencing and annotation.</title>
        <authorList>
            <consortium name="The Broad Institute Genomics Platform"/>
            <consortium name="The Broad Institute Genome Sequencing Center for Infectious Disease"/>
            <person name="Wu L."/>
            <person name="Ma J."/>
        </authorList>
    </citation>
    <scope>NUCLEOTIDE SEQUENCE [LARGE SCALE GENOMIC DNA]</scope>
    <source>
        <strain evidence="7">KCTC 52168</strain>
    </source>
</reference>
<keyword evidence="7" id="KW-1185">Reference proteome</keyword>
<evidence type="ECO:0000256" key="2">
    <source>
        <dbReference type="ARBA" id="ARBA00013223"/>
    </source>
</evidence>
<comment type="catalytic activity">
    <reaction evidence="4">
        <text>2 reduced [2Fe-2S]-[ferredoxin] + NADP(+) + H(+) = 2 oxidized [2Fe-2S]-[ferredoxin] + NADPH</text>
        <dbReference type="Rhea" id="RHEA:20125"/>
        <dbReference type="Rhea" id="RHEA-COMP:10000"/>
        <dbReference type="Rhea" id="RHEA-COMP:10001"/>
        <dbReference type="ChEBI" id="CHEBI:15378"/>
        <dbReference type="ChEBI" id="CHEBI:33737"/>
        <dbReference type="ChEBI" id="CHEBI:33738"/>
        <dbReference type="ChEBI" id="CHEBI:57783"/>
        <dbReference type="ChEBI" id="CHEBI:58349"/>
        <dbReference type="EC" id="1.18.1.2"/>
    </reaction>
</comment>
<evidence type="ECO:0000256" key="1">
    <source>
        <dbReference type="ARBA" id="ARBA00008312"/>
    </source>
</evidence>
<dbReference type="InterPro" id="IPR033892">
    <property type="entry name" value="FNR_bac"/>
</dbReference>